<dbReference type="Proteomes" id="UP000732377">
    <property type="component" value="Unassembled WGS sequence"/>
</dbReference>
<dbReference type="CDD" id="cd19067">
    <property type="entry name" value="PfuEndoQ-like"/>
    <property type="match status" value="1"/>
</dbReference>
<evidence type="ECO:0000313" key="1">
    <source>
        <dbReference type="EMBL" id="MBY6277407.1"/>
    </source>
</evidence>
<dbReference type="RefSeq" id="WP_273380614.1">
    <property type="nucleotide sequence ID" value="NZ_PIUK01000174.1"/>
</dbReference>
<dbReference type="Pfam" id="PF13263">
    <property type="entry name" value="PHP_C"/>
    <property type="match status" value="1"/>
</dbReference>
<dbReference type="AlphaFoldDB" id="A0A953I5U2"/>
<comment type="caution">
    <text evidence="1">The sequence shown here is derived from an EMBL/GenBank/DDBJ whole genome shotgun (WGS) entry which is preliminary data.</text>
</comment>
<dbReference type="EMBL" id="PIUK01000174">
    <property type="protein sequence ID" value="MBY6277407.1"/>
    <property type="molecule type" value="Genomic_DNA"/>
</dbReference>
<proteinExistence type="predicted"/>
<dbReference type="PANTHER" id="PTHR40084">
    <property type="entry name" value="PHOSPHOHYDROLASE, PHP FAMILY"/>
    <property type="match status" value="1"/>
</dbReference>
<organism evidence="1 2">
    <name type="scientific">Symbiobacterium thermophilum</name>
    <dbReference type="NCBI Taxonomy" id="2734"/>
    <lineage>
        <taxon>Bacteria</taxon>
        <taxon>Bacillati</taxon>
        <taxon>Bacillota</taxon>
        <taxon>Clostridia</taxon>
        <taxon>Eubacteriales</taxon>
        <taxon>Symbiobacteriaceae</taxon>
        <taxon>Symbiobacterium</taxon>
    </lineage>
</organism>
<dbReference type="SUPFAM" id="SSF89550">
    <property type="entry name" value="PHP domain-like"/>
    <property type="match status" value="1"/>
</dbReference>
<evidence type="ECO:0000313" key="2">
    <source>
        <dbReference type="Proteomes" id="UP000732377"/>
    </source>
</evidence>
<dbReference type="Gene3D" id="3.20.20.140">
    <property type="entry name" value="Metal-dependent hydrolases"/>
    <property type="match status" value="1"/>
</dbReference>
<name>A0A953I5U2_SYMTR</name>
<protein>
    <submittedName>
        <fullName evidence="1">TIGR00375 family protein</fullName>
    </submittedName>
</protein>
<sequence length="406" mass="43367">MPGSGAAEPLQVVYADLHVHLGWAGDPGGGVKIAAARDLTLANILAEARDRKGLGLVGVIDAATSGALQDLERLLAQGLVAERPGGGLAYGGLTLIPGAEVEVVHRGKPVHLLCYFRGLDGLRAFAEWQAPRVRNRHLSTQRHHGTTAADVVEAVADRGGVVIPAHIFTPHKATLAAAPAVSEVIPPELWASVPAVELGLSADTALADELPELSRFPFVTNSDAHSLGRIGREYNQLLLREPSFDEWLLALREEGGRRILANFGLDPRLGKYHRTFCEGCGRKVEGDPPVLRCPVDPGHRVVLGVLDRIRHYAAWQQGRFVRADRVRPPYVHQVPLSFVPGLGRKGMARLLAAFGTEMAVLHAAEEADLAAVVGERLARLVVLARQGRLAIESGGGGIYGRVSAAD</sequence>
<accession>A0A953I5U2</accession>
<dbReference type="PANTHER" id="PTHR40084:SF1">
    <property type="entry name" value="PHOSPHOTRANSFERASE"/>
    <property type="match status" value="1"/>
</dbReference>
<gene>
    <name evidence="1" type="ORF">CWE10_14565</name>
</gene>
<dbReference type="InterPro" id="IPR016195">
    <property type="entry name" value="Pol/histidinol_Pase-like"/>
</dbReference>
<reference evidence="1" key="1">
    <citation type="submission" date="2017-11" db="EMBL/GenBank/DDBJ databases">
        <title>Three new genomes from thermophilic consortium.</title>
        <authorList>
            <person name="Quaggio R."/>
            <person name="Amgarten D."/>
            <person name="Setubal J.C."/>
        </authorList>
    </citation>
    <scope>NUCLEOTIDE SEQUENCE</scope>
    <source>
        <strain evidence="1">ZCTH01-B2</strain>
    </source>
</reference>